<comment type="caution">
    <text evidence="1">The sequence shown here is derived from an EMBL/GenBank/DDBJ whole genome shotgun (WGS) entry which is preliminary data.</text>
</comment>
<protein>
    <submittedName>
        <fullName evidence="1">Uncharacterized protein</fullName>
    </submittedName>
</protein>
<dbReference type="AlphaFoldDB" id="W7TGY1"/>
<accession>W7TGY1</accession>
<sequence>MTLVRRMWKVVKKKERLSGAHVVPGYGTCGGKEKRERSMIVKVGVVFKRARSMQTGPKRAPAWPISGCFGGEAKEDLKVTIEKLRDSNGPHSEMVTVETT</sequence>
<proteinExistence type="predicted"/>
<keyword evidence="2" id="KW-1185">Reference proteome</keyword>
<evidence type="ECO:0000313" key="1">
    <source>
        <dbReference type="EMBL" id="EWM22783.1"/>
    </source>
</evidence>
<name>W7TGY1_9STRA</name>
<dbReference type="Proteomes" id="UP000019335">
    <property type="component" value="Unassembled WGS sequence"/>
</dbReference>
<organism evidence="1 2">
    <name type="scientific">Nannochloropsis gaditana</name>
    <dbReference type="NCBI Taxonomy" id="72520"/>
    <lineage>
        <taxon>Eukaryota</taxon>
        <taxon>Sar</taxon>
        <taxon>Stramenopiles</taxon>
        <taxon>Ochrophyta</taxon>
        <taxon>Eustigmatophyceae</taxon>
        <taxon>Eustigmatales</taxon>
        <taxon>Monodopsidaceae</taxon>
        <taxon>Nannochloropsis</taxon>
    </lineage>
</organism>
<reference evidence="1 2" key="1">
    <citation type="journal article" date="2014" name="Mol. Plant">
        <title>Chromosome Scale Genome Assembly and Transcriptome Profiling of Nannochloropsis gaditana in Nitrogen Depletion.</title>
        <authorList>
            <person name="Corteggiani Carpinelli E."/>
            <person name="Telatin A."/>
            <person name="Vitulo N."/>
            <person name="Forcato C."/>
            <person name="D'Angelo M."/>
            <person name="Schiavon R."/>
            <person name="Vezzi A."/>
            <person name="Giacometti G.M."/>
            <person name="Morosinotto T."/>
            <person name="Valle G."/>
        </authorList>
    </citation>
    <scope>NUCLEOTIDE SEQUENCE [LARGE SCALE GENOMIC DNA]</scope>
    <source>
        <strain evidence="1 2">B-31</strain>
    </source>
</reference>
<gene>
    <name evidence="1" type="ORF">Naga_100958g2</name>
</gene>
<dbReference type="EMBL" id="AZIL01002083">
    <property type="protein sequence ID" value="EWM22783.1"/>
    <property type="molecule type" value="Genomic_DNA"/>
</dbReference>
<evidence type="ECO:0000313" key="2">
    <source>
        <dbReference type="Proteomes" id="UP000019335"/>
    </source>
</evidence>